<evidence type="ECO:0000313" key="7">
    <source>
        <dbReference type="Proteomes" id="UP000182409"/>
    </source>
</evidence>
<comment type="cofactor">
    <cofactor evidence="1">
        <name>Zn(2+)</name>
        <dbReference type="ChEBI" id="CHEBI:29105"/>
    </cofactor>
</comment>
<dbReference type="OrthoDB" id="9758209at2"/>
<keyword evidence="6" id="KW-0645">Protease</keyword>
<dbReference type="GO" id="GO:0008270">
    <property type="term" value="F:zinc ion binding"/>
    <property type="evidence" value="ECO:0007669"/>
    <property type="project" value="InterPro"/>
</dbReference>
<dbReference type="PANTHER" id="PTHR11705">
    <property type="entry name" value="PROTEASE FAMILY M14 CARBOXYPEPTIDASE A,B"/>
    <property type="match status" value="1"/>
</dbReference>
<gene>
    <name evidence="6" type="ORF">SAMN05443244_1885</name>
</gene>
<accession>A0A1H4MBQ0</accession>
<dbReference type="GO" id="GO:0006508">
    <property type="term" value="P:proteolysis"/>
    <property type="evidence" value="ECO:0007669"/>
    <property type="project" value="InterPro"/>
</dbReference>
<feature type="domain" description="Peptidase M14" evidence="5">
    <location>
        <begin position="80"/>
        <end position="212"/>
    </location>
</feature>
<feature type="chain" id="PRO_5010161891" evidence="4">
    <location>
        <begin position="26"/>
        <end position="666"/>
    </location>
</feature>
<feature type="region of interest" description="Disordered" evidence="3">
    <location>
        <begin position="182"/>
        <end position="201"/>
    </location>
</feature>
<feature type="signal peptide" evidence="4">
    <location>
        <begin position="1"/>
        <end position="25"/>
    </location>
</feature>
<evidence type="ECO:0000256" key="2">
    <source>
        <dbReference type="ARBA" id="ARBA00005988"/>
    </source>
</evidence>
<dbReference type="AlphaFoldDB" id="A0A1H4MBQ0"/>
<keyword evidence="6" id="KW-0121">Carboxypeptidase</keyword>
<dbReference type="Pfam" id="PF00246">
    <property type="entry name" value="Peptidase_M14"/>
    <property type="match status" value="1"/>
</dbReference>
<dbReference type="EMBL" id="FNSD01000001">
    <property type="protein sequence ID" value="SEB80530.1"/>
    <property type="molecule type" value="Genomic_DNA"/>
</dbReference>
<evidence type="ECO:0000313" key="6">
    <source>
        <dbReference type="EMBL" id="SEB80530.1"/>
    </source>
</evidence>
<dbReference type="GO" id="GO:0005615">
    <property type="term" value="C:extracellular space"/>
    <property type="evidence" value="ECO:0007669"/>
    <property type="project" value="TreeGrafter"/>
</dbReference>
<feature type="compositionally biased region" description="Low complexity" evidence="3">
    <location>
        <begin position="311"/>
        <end position="320"/>
    </location>
</feature>
<reference evidence="6 7" key="1">
    <citation type="submission" date="2016-10" db="EMBL/GenBank/DDBJ databases">
        <authorList>
            <person name="de Groot N.N."/>
        </authorList>
    </citation>
    <scope>NUCLEOTIDE SEQUENCE [LARGE SCALE GENOMIC DNA]</scope>
    <source>
        <strain evidence="6 7">AB35.6</strain>
    </source>
</reference>
<name>A0A1H4MBQ0_9BACT</name>
<dbReference type="Proteomes" id="UP000182409">
    <property type="component" value="Unassembled WGS sequence"/>
</dbReference>
<dbReference type="PANTHER" id="PTHR11705:SF145">
    <property type="entry name" value="PEPTIDASE M14 CARBOXYPEPTIDASE A DOMAIN-CONTAINING PROTEIN"/>
    <property type="match status" value="1"/>
</dbReference>
<sequence length="666" mass="73294">MSQRFAAPTLGLTALAFLLPAASIAQNTQIRPHSMYEPPAAAAAVSLAASTKDVPADELTTGEKTSFEKTARYQEVIDLARLYEKRSKYIKVITFGTTPEGRPMTAIIVSKDKAFTPEAAHKTDKAVVLIQSGIHSGEIEGKDTALMLIRDMAVTNHPKQAAWLDKTIFVIIPLFEIDGHEDRSPFNRAQQQGPDITGTRPQEQQLNLNRDYIKADAPEMRAFLKLYNDWLPDFMFDNHVTDGADFQYDVTWDMTQHEDIGPGSRAWVNSRFVPELNKRMEADGHLVAPYGGLRGDFPGTGGAGLANGNAPGARAAAAGAPGAGGGDDRAARSARPSGNGQRDFNVEVFSPRYSHYWSGARNRPCLLVETHSLKTAKTRAWANYDIMVHSIDIVAEDPQALRKAVRDSDAADAAMAGHKDLQMFLGGKTADSSHPIVYHSLKRASEISPITGKPVMHFTAEKDDITVNMHDGVDTTAAAPVPTGFLIPLAWKSIADELALQGVVMERTTKDLGDQTFDTWRFTSAKKQSTPFEGRTFTDYTLQPVSERVHMPAGSYYVPMNQPRARIIMAMLHPAAPDALVRWGFMDAIFEGFGRIGAGEYLSVPIATKMAADHPELWTEFDVKVKADPAFADDADARLRWWMSRSNYQPSAANKYPIAEVWTKNW</sequence>
<comment type="similarity">
    <text evidence="2">Belongs to the peptidase M14 family.</text>
</comment>
<organism evidence="6 7">
    <name type="scientific">Terriglobus roseus</name>
    <dbReference type="NCBI Taxonomy" id="392734"/>
    <lineage>
        <taxon>Bacteria</taxon>
        <taxon>Pseudomonadati</taxon>
        <taxon>Acidobacteriota</taxon>
        <taxon>Terriglobia</taxon>
        <taxon>Terriglobales</taxon>
        <taxon>Acidobacteriaceae</taxon>
        <taxon>Terriglobus</taxon>
    </lineage>
</organism>
<dbReference type="GO" id="GO:0004181">
    <property type="term" value="F:metallocarboxypeptidase activity"/>
    <property type="evidence" value="ECO:0007669"/>
    <property type="project" value="InterPro"/>
</dbReference>
<proteinExistence type="inferred from homology"/>
<feature type="compositionally biased region" description="Polar residues" evidence="3">
    <location>
        <begin position="187"/>
        <end position="201"/>
    </location>
</feature>
<keyword evidence="6" id="KW-0378">Hydrolase</keyword>
<protein>
    <submittedName>
        <fullName evidence="6">Zinc carboxypeptidase</fullName>
    </submittedName>
</protein>
<feature type="region of interest" description="Disordered" evidence="3">
    <location>
        <begin position="311"/>
        <end position="342"/>
    </location>
</feature>
<evidence type="ECO:0000256" key="3">
    <source>
        <dbReference type="SAM" id="MobiDB-lite"/>
    </source>
</evidence>
<dbReference type="InterPro" id="IPR000834">
    <property type="entry name" value="Peptidase_M14"/>
</dbReference>
<keyword evidence="4" id="KW-0732">Signal</keyword>
<evidence type="ECO:0000256" key="1">
    <source>
        <dbReference type="ARBA" id="ARBA00001947"/>
    </source>
</evidence>
<dbReference type="Gene3D" id="3.40.630.10">
    <property type="entry name" value="Zn peptidases"/>
    <property type="match status" value="1"/>
</dbReference>
<evidence type="ECO:0000256" key="4">
    <source>
        <dbReference type="SAM" id="SignalP"/>
    </source>
</evidence>
<dbReference type="SUPFAM" id="SSF53187">
    <property type="entry name" value="Zn-dependent exopeptidases"/>
    <property type="match status" value="1"/>
</dbReference>
<dbReference type="RefSeq" id="WP_074653571.1">
    <property type="nucleotide sequence ID" value="NZ_FNSD01000001.1"/>
</dbReference>
<evidence type="ECO:0000259" key="5">
    <source>
        <dbReference type="Pfam" id="PF00246"/>
    </source>
</evidence>